<evidence type="ECO:0000313" key="8">
    <source>
        <dbReference type="Proteomes" id="UP000268014"/>
    </source>
</evidence>
<accession>A0A0N4X5A8</accession>
<dbReference type="EMBL" id="UZAF01021397">
    <property type="protein sequence ID" value="VDO77865.1"/>
    <property type="molecule type" value="Genomic_DNA"/>
</dbReference>
<dbReference type="InterPro" id="IPR019421">
    <property type="entry name" value="7TM_GPCR_serpentine_rcpt_Srd"/>
</dbReference>
<dbReference type="WBParaSite" id="HPLM_0001955001-mRNA-1">
    <property type="protein sequence ID" value="HPLM_0001955001-mRNA-1"/>
    <property type="gene ID" value="HPLM_0001955001"/>
</dbReference>
<dbReference type="Proteomes" id="UP000268014">
    <property type="component" value="Unassembled WGS sequence"/>
</dbReference>
<dbReference type="PANTHER" id="PTHR22945:SF90">
    <property type="entry name" value="G_PROTEIN_RECEP_F1_2 DOMAIN-CONTAINING PROTEIN"/>
    <property type="match status" value="1"/>
</dbReference>
<feature type="transmembrane region" description="Helical" evidence="6">
    <location>
        <begin position="40"/>
        <end position="59"/>
    </location>
</feature>
<keyword evidence="5 6" id="KW-0472">Membrane</keyword>
<name>A0A0N4X5A8_HAEPC</name>
<protein>
    <submittedName>
        <fullName evidence="9">G_PROTEIN_RECEP_F1_2 domain-containing protein</fullName>
    </submittedName>
</protein>
<evidence type="ECO:0000256" key="4">
    <source>
        <dbReference type="ARBA" id="ARBA00022989"/>
    </source>
</evidence>
<dbReference type="OrthoDB" id="5873496at2759"/>
<evidence type="ECO:0000256" key="3">
    <source>
        <dbReference type="ARBA" id="ARBA00022692"/>
    </source>
</evidence>
<dbReference type="InterPro" id="IPR050920">
    <property type="entry name" value="Nematode_rcpt-like_delta"/>
</dbReference>
<dbReference type="Pfam" id="PF10317">
    <property type="entry name" value="7TM_GPCR_Srd"/>
    <property type="match status" value="1"/>
</dbReference>
<keyword evidence="3 6" id="KW-0812">Transmembrane</keyword>
<comment type="subcellular location">
    <subcellularLocation>
        <location evidence="1">Membrane</location>
        <topology evidence="1">Multi-pass membrane protein</topology>
    </subcellularLocation>
</comment>
<evidence type="ECO:0000313" key="9">
    <source>
        <dbReference type="WBParaSite" id="HPLM_0001955001-mRNA-1"/>
    </source>
</evidence>
<comment type="similarity">
    <text evidence="2">Belongs to the nematode receptor-like protein srd family.</text>
</comment>
<sequence length="94" mass="10773">MLLLSNILHSLTEGLGLATNALLIYLVLTKTPKRLTTYSILILNFAICDLLTCMSAFFVQQRYSYICLFIYYSTIRKRALGVKTFQTQKLSIKQ</sequence>
<dbReference type="GO" id="GO:0016020">
    <property type="term" value="C:membrane"/>
    <property type="evidence" value="ECO:0007669"/>
    <property type="project" value="UniProtKB-SubCell"/>
</dbReference>
<reference evidence="9" key="1">
    <citation type="submission" date="2017-02" db="UniProtKB">
        <authorList>
            <consortium name="WormBaseParasite"/>
        </authorList>
    </citation>
    <scope>IDENTIFICATION</scope>
</reference>
<reference evidence="7 8" key="2">
    <citation type="submission" date="2018-11" db="EMBL/GenBank/DDBJ databases">
        <authorList>
            <consortium name="Pathogen Informatics"/>
        </authorList>
    </citation>
    <scope>NUCLEOTIDE SEQUENCE [LARGE SCALE GENOMIC DNA]</scope>
    <source>
        <strain evidence="7 8">MHpl1</strain>
    </source>
</reference>
<proteinExistence type="inferred from homology"/>
<evidence type="ECO:0000256" key="6">
    <source>
        <dbReference type="SAM" id="Phobius"/>
    </source>
</evidence>
<evidence type="ECO:0000256" key="5">
    <source>
        <dbReference type="ARBA" id="ARBA00023136"/>
    </source>
</evidence>
<dbReference type="PANTHER" id="PTHR22945">
    <property type="entry name" value="SERPENTINE RECEPTOR, CLASS D DELTA"/>
    <property type="match status" value="1"/>
</dbReference>
<keyword evidence="4 6" id="KW-1133">Transmembrane helix</keyword>
<dbReference type="SUPFAM" id="SSF81321">
    <property type="entry name" value="Family A G protein-coupled receptor-like"/>
    <property type="match status" value="1"/>
</dbReference>
<feature type="transmembrane region" description="Helical" evidence="6">
    <location>
        <begin position="6"/>
        <end position="28"/>
    </location>
</feature>
<evidence type="ECO:0000313" key="7">
    <source>
        <dbReference type="EMBL" id="VDO77865.1"/>
    </source>
</evidence>
<gene>
    <name evidence="7" type="ORF">HPLM_LOCUS19542</name>
</gene>
<evidence type="ECO:0000256" key="1">
    <source>
        <dbReference type="ARBA" id="ARBA00004141"/>
    </source>
</evidence>
<keyword evidence="8" id="KW-1185">Reference proteome</keyword>
<dbReference type="Gene3D" id="1.20.1070.10">
    <property type="entry name" value="Rhodopsin 7-helix transmembrane proteins"/>
    <property type="match status" value="1"/>
</dbReference>
<organism evidence="9">
    <name type="scientific">Haemonchus placei</name>
    <name type="common">Barber's pole worm</name>
    <dbReference type="NCBI Taxonomy" id="6290"/>
    <lineage>
        <taxon>Eukaryota</taxon>
        <taxon>Metazoa</taxon>
        <taxon>Ecdysozoa</taxon>
        <taxon>Nematoda</taxon>
        <taxon>Chromadorea</taxon>
        <taxon>Rhabditida</taxon>
        <taxon>Rhabditina</taxon>
        <taxon>Rhabditomorpha</taxon>
        <taxon>Strongyloidea</taxon>
        <taxon>Trichostrongylidae</taxon>
        <taxon>Haemonchus</taxon>
    </lineage>
</organism>
<dbReference type="AlphaFoldDB" id="A0A0N4X5A8"/>
<evidence type="ECO:0000256" key="2">
    <source>
        <dbReference type="ARBA" id="ARBA00009166"/>
    </source>
</evidence>